<proteinExistence type="inferred from homology"/>
<dbReference type="PRINTS" id="PR01543">
    <property type="entry name" value="ANATRNSFRASE"/>
</dbReference>
<comment type="similarity">
    <text evidence="1 2">Belongs to the arylamine N-acetyltransferase family.</text>
</comment>
<dbReference type="Proteomes" id="UP000800235">
    <property type="component" value="Unassembled WGS sequence"/>
</dbReference>
<dbReference type="AlphaFoldDB" id="A0A9P4TV69"/>
<dbReference type="InterPro" id="IPR001447">
    <property type="entry name" value="Arylamine_N-AcTrfase"/>
</dbReference>
<keyword evidence="2" id="KW-0012">Acyltransferase</keyword>
<comment type="caution">
    <text evidence="3">The sequence shown here is derived from an EMBL/GenBank/DDBJ whole genome shotgun (WGS) entry which is preliminary data.</text>
</comment>
<organism evidence="3 4">
    <name type="scientific">Tothia fuscella</name>
    <dbReference type="NCBI Taxonomy" id="1048955"/>
    <lineage>
        <taxon>Eukaryota</taxon>
        <taxon>Fungi</taxon>
        <taxon>Dikarya</taxon>
        <taxon>Ascomycota</taxon>
        <taxon>Pezizomycotina</taxon>
        <taxon>Dothideomycetes</taxon>
        <taxon>Pleosporomycetidae</taxon>
        <taxon>Venturiales</taxon>
        <taxon>Cylindrosympodiaceae</taxon>
        <taxon>Tothia</taxon>
    </lineage>
</organism>
<evidence type="ECO:0000313" key="3">
    <source>
        <dbReference type="EMBL" id="KAF2427143.1"/>
    </source>
</evidence>
<keyword evidence="4" id="KW-1185">Reference proteome</keyword>
<dbReference type="SUPFAM" id="SSF54001">
    <property type="entry name" value="Cysteine proteinases"/>
    <property type="match status" value="1"/>
</dbReference>
<dbReference type="GO" id="GO:0016407">
    <property type="term" value="F:acetyltransferase activity"/>
    <property type="evidence" value="ECO:0007669"/>
    <property type="project" value="InterPro"/>
</dbReference>
<dbReference type="InterPro" id="IPR053710">
    <property type="entry name" value="Arylamine_NAT_domain_sf"/>
</dbReference>
<evidence type="ECO:0000256" key="2">
    <source>
        <dbReference type="RuleBase" id="RU003452"/>
    </source>
</evidence>
<sequence length="329" mass="37507">MPFQTPIPSQVYTPEQVKAYFNYISLPQKFHPENHPPLDIDFLTTLFIHQITTIPYENLSLHYNNVAQDKKVILEPQFLFDKFVTRASGRGGYCMEGSLFFVWMLRTLGFDAYSTGARIKLRVDGVPQGNYMGMSHIVNIITLPTGEKYVCDAAFGGDGMTRPMPLEANTITQNLGTQQIRYIYDSISQLPARTPNTTPSKFWIYQYRNSPTQAWNSFYCFREEEYLLEDFNIMSYFASTSAESFSTYTVVVVAFLREEGESKVRGKVMLVDGAVKRNLGGKTEIVQVCETEEERVEALRGWFGIRLSEGEILGIRGYVSQLKRAEITA</sequence>
<dbReference type="PANTHER" id="PTHR11786:SF0">
    <property type="entry name" value="ARYLAMINE N-ACETYLTRANSFERASE 4-RELATED"/>
    <property type="match status" value="1"/>
</dbReference>
<evidence type="ECO:0000313" key="4">
    <source>
        <dbReference type="Proteomes" id="UP000800235"/>
    </source>
</evidence>
<gene>
    <name evidence="3" type="ORF">EJ08DRAFT_651597</name>
</gene>
<dbReference type="Pfam" id="PF00797">
    <property type="entry name" value="Acetyltransf_2"/>
    <property type="match status" value="1"/>
</dbReference>
<dbReference type="PANTHER" id="PTHR11786">
    <property type="entry name" value="N-HYDROXYARYLAMINE O-ACETYLTRANSFERASE"/>
    <property type="match status" value="1"/>
</dbReference>
<accession>A0A9P4TV69</accession>
<dbReference type="Gene3D" id="3.30.2140.20">
    <property type="match status" value="1"/>
</dbReference>
<dbReference type="InterPro" id="IPR038765">
    <property type="entry name" value="Papain-like_cys_pep_sf"/>
</dbReference>
<name>A0A9P4TV69_9PEZI</name>
<protein>
    <submittedName>
        <fullName evidence="3">Cysteine proteinase</fullName>
    </submittedName>
</protein>
<evidence type="ECO:0000256" key="1">
    <source>
        <dbReference type="ARBA" id="ARBA00006547"/>
    </source>
</evidence>
<dbReference type="OrthoDB" id="10260017at2759"/>
<reference evidence="3" key="1">
    <citation type="journal article" date="2020" name="Stud. Mycol.">
        <title>101 Dothideomycetes genomes: a test case for predicting lifestyles and emergence of pathogens.</title>
        <authorList>
            <person name="Haridas S."/>
            <person name="Albert R."/>
            <person name="Binder M."/>
            <person name="Bloem J."/>
            <person name="Labutti K."/>
            <person name="Salamov A."/>
            <person name="Andreopoulos B."/>
            <person name="Baker S."/>
            <person name="Barry K."/>
            <person name="Bills G."/>
            <person name="Bluhm B."/>
            <person name="Cannon C."/>
            <person name="Castanera R."/>
            <person name="Culley D."/>
            <person name="Daum C."/>
            <person name="Ezra D."/>
            <person name="Gonzalez J."/>
            <person name="Henrissat B."/>
            <person name="Kuo A."/>
            <person name="Liang C."/>
            <person name="Lipzen A."/>
            <person name="Lutzoni F."/>
            <person name="Magnuson J."/>
            <person name="Mondo S."/>
            <person name="Nolan M."/>
            <person name="Ohm R."/>
            <person name="Pangilinan J."/>
            <person name="Park H.-J."/>
            <person name="Ramirez L."/>
            <person name="Alfaro M."/>
            <person name="Sun H."/>
            <person name="Tritt A."/>
            <person name="Yoshinaga Y."/>
            <person name="Zwiers L.-H."/>
            <person name="Turgeon B."/>
            <person name="Goodwin S."/>
            <person name="Spatafora J."/>
            <person name="Crous P."/>
            <person name="Grigoriev I."/>
        </authorList>
    </citation>
    <scope>NUCLEOTIDE SEQUENCE</scope>
    <source>
        <strain evidence="3">CBS 130266</strain>
    </source>
</reference>
<keyword evidence="2" id="KW-0808">Transferase</keyword>
<dbReference type="EMBL" id="MU007062">
    <property type="protein sequence ID" value="KAF2427143.1"/>
    <property type="molecule type" value="Genomic_DNA"/>
</dbReference>